<feature type="region of interest" description="Disordered" evidence="1">
    <location>
        <begin position="1"/>
        <end position="23"/>
    </location>
</feature>
<accession>A0A1Y1LIB6</accession>
<dbReference type="AlphaFoldDB" id="A0A1Y1LIB6"/>
<proteinExistence type="predicted"/>
<reference evidence="2" key="1">
    <citation type="journal article" date="2016" name="Sci. Rep.">
        <title>Molecular characterization of firefly nuptial gifts: a multi-omics approach sheds light on postcopulatory sexual selection.</title>
        <authorList>
            <person name="Al-Wathiqui N."/>
            <person name="Fallon T.R."/>
            <person name="South A."/>
            <person name="Weng J.K."/>
            <person name="Lewis S.M."/>
        </authorList>
    </citation>
    <scope>NUCLEOTIDE SEQUENCE</scope>
</reference>
<evidence type="ECO:0000256" key="1">
    <source>
        <dbReference type="SAM" id="MobiDB-lite"/>
    </source>
</evidence>
<dbReference type="EMBL" id="GEZM01056620">
    <property type="protein sequence ID" value="JAV72631.1"/>
    <property type="molecule type" value="Transcribed_RNA"/>
</dbReference>
<sequence length="112" mass="11779">MIRSKHPQNLAQPSPETRNTLSEGGRSLCAEHLCVASLGNTMRQGEAQALLEELLDVRALDVFGLLDLNNAKDVDRPETSAMAGSHVGVKGLDGIGAGHLTVLLVHIVCTGA</sequence>
<evidence type="ECO:0000313" key="2">
    <source>
        <dbReference type="EMBL" id="JAV72631.1"/>
    </source>
</evidence>
<name>A0A1Y1LIB6_PHOPY</name>
<organism evidence="2">
    <name type="scientific">Photinus pyralis</name>
    <name type="common">Common eastern firefly</name>
    <name type="synonym">Lampyris pyralis</name>
    <dbReference type="NCBI Taxonomy" id="7054"/>
    <lineage>
        <taxon>Eukaryota</taxon>
        <taxon>Metazoa</taxon>
        <taxon>Ecdysozoa</taxon>
        <taxon>Arthropoda</taxon>
        <taxon>Hexapoda</taxon>
        <taxon>Insecta</taxon>
        <taxon>Pterygota</taxon>
        <taxon>Neoptera</taxon>
        <taxon>Endopterygota</taxon>
        <taxon>Coleoptera</taxon>
        <taxon>Polyphaga</taxon>
        <taxon>Elateriformia</taxon>
        <taxon>Elateroidea</taxon>
        <taxon>Lampyridae</taxon>
        <taxon>Lampyrinae</taxon>
        <taxon>Photinus</taxon>
    </lineage>
</organism>
<protein>
    <submittedName>
        <fullName evidence="2">Uncharacterized protein</fullName>
    </submittedName>
</protein>
<feature type="compositionally biased region" description="Polar residues" evidence="1">
    <location>
        <begin position="7"/>
        <end position="22"/>
    </location>
</feature>